<keyword evidence="2" id="KW-1185">Reference proteome</keyword>
<reference evidence="1 2" key="1">
    <citation type="submission" date="2020-07" db="EMBL/GenBank/DDBJ databases">
        <title>Comparative genomics of pyrophilous fungi reveals a link between fire events and developmental genes.</title>
        <authorList>
            <consortium name="DOE Joint Genome Institute"/>
            <person name="Steindorff A.S."/>
            <person name="Carver A."/>
            <person name="Calhoun S."/>
            <person name="Stillman K."/>
            <person name="Liu H."/>
            <person name="Lipzen A."/>
            <person name="Pangilinan J."/>
            <person name="Labutti K."/>
            <person name="Bruns T.D."/>
            <person name="Grigoriev I.V."/>
        </authorList>
    </citation>
    <scope>NUCLEOTIDE SEQUENCE [LARGE SCALE GENOMIC DNA]</scope>
    <source>
        <strain evidence="1 2">CBS 144469</strain>
    </source>
</reference>
<comment type="caution">
    <text evidence="1">The sequence shown here is derived from an EMBL/GenBank/DDBJ whole genome shotgun (WGS) entry which is preliminary data.</text>
</comment>
<gene>
    <name evidence="1" type="ORF">DFP72DRAFT_567017</name>
</gene>
<name>A0A8H6ICX5_9AGAR</name>
<dbReference type="OrthoDB" id="3224367at2759"/>
<evidence type="ECO:0000313" key="1">
    <source>
        <dbReference type="EMBL" id="KAF6762774.1"/>
    </source>
</evidence>
<organism evidence="1 2">
    <name type="scientific">Ephemerocybe angulata</name>
    <dbReference type="NCBI Taxonomy" id="980116"/>
    <lineage>
        <taxon>Eukaryota</taxon>
        <taxon>Fungi</taxon>
        <taxon>Dikarya</taxon>
        <taxon>Basidiomycota</taxon>
        <taxon>Agaricomycotina</taxon>
        <taxon>Agaricomycetes</taxon>
        <taxon>Agaricomycetidae</taxon>
        <taxon>Agaricales</taxon>
        <taxon>Agaricineae</taxon>
        <taxon>Psathyrellaceae</taxon>
        <taxon>Ephemerocybe</taxon>
    </lineage>
</organism>
<dbReference type="EMBL" id="JACGCI010000007">
    <property type="protein sequence ID" value="KAF6762774.1"/>
    <property type="molecule type" value="Genomic_DNA"/>
</dbReference>
<sequence length="301" mass="33389">MLSLFPQPAQFPLPEFQSLLVTGPAQASAPIHLALSYALDHPESRPLIISPSRTALRDGLASLNDTWIASDSRCGSVLNAVSRIDMLYPPTPVHLCMLLSMLRLPSSEGDDSATCLDPRTTKIGSPGLVILHEPSLYFTPRQESHTVSSYTILIAQAFATIRTFTNQSQPQLVVVFDSRLNDLKLPVAKPQMLDPFAEVQEPVEEDPQPLVKYVEPFFDSIAIVGNTDDDDFVPSSQGEEMVFDEQNSVSKCVEFLRCGENTPIKVYRWKEVRETPIQGGKEQTRLIVTPVDSIQDTDMVF</sequence>
<dbReference type="Proteomes" id="UP000521943">
    <property type="component" value="Unassembled WGS sequence"/>
</dbReference>
<protein>
    <submittedName>
        <fullName evidence="1">Uncharacterized protein</fullName>
    </submittedName>
</protein>
<evidence type="ECO:0000313" key="2">
    <source>
        <dbReference type="Proteomes" id="UP000521943"/>
    </source>
</evidence>
<proteinExistence type="predicted"/>
<dbReference type="AlphaFoldDB" id="A0A8H6ICX5"/>
<accession>A0A8H6ICX5</accession>